<dbReference type="FunFam" id="3.30.300.30:FF:000007">
    <property type="entry name" value="4-coumarate--CoA ligase 2"/>
    <property type="match status" value="1"/>
</dbReference>
<feature type="domain" description="AMP-binding enzyme C-terminal" evidence="5">
    <location>
        <begin position="441"/>
        <end position="517"/>
    </location>
</feature>
<dbReference type="Gene3D" id="3.30.300.30">
    <property type="match status" value="1"/>
</dbReference>
<accession>T1GF90</accession>
<comment type="subcellular location">
    <subcellularLocation>
        <location evidence="1">Peroxisome</location>
    </subcellularLocation>
</comment>
<dbReference type="InterPro" id="IPR042099">
    <property type="entry name" value="ANL_N_sf"/>
</dbReference>
<keyword evidence="7" id="KW-1185">Reference proteome</keyword>
<evidence type="ECO:0000313" key="6">
    <source>
        <dbReference type="EnsemblMetazoa" id="MESCA002022-PA"/>
    </source>
</evidence>
<organism evidence="6 7">
    <name type="scientific">Megaselia scalaris</name>
    <name type="common">Humpbacked fly</name>
    <name type="synonym">Phora scalaris</name>
    <dbReference type="NCBI Taxonomy" id="36166"/>
    <lineage>
        <taxon>Eukaryota</taxon>
        <taxon>Metazoa</taxon>
        <taxon>Ecdysozoa</taxon>
        <taxon>Arthropoda</taxon>
        <taxon>Hexapoda</taxon>
        <taxon>Insecta</taxon>
        <taxon>Pterygota</taxon>
        <taxon>Neoptera</taxon>
        <taxon>Endopterygota</taxon>
        <taxon>Diptera</taxon>
        <taxon>Brachycera</taxon>
        <taxon>Muscomorpha</taxon>
        <taxon>Platypezoidea</taxon>
        <taxon>Phoridae</taxon>
        <taxon>Megaseliini</taxon>
        <taxon>Megaselia</taxon>
    </lineage>
</organism>
<proteinExistence type="inferred from homology"/>
<dbReference type="GO" id="GO:0005777">
    <property type="term" value="C:peroxisome"/>
    <property type="evidence" value="ECO:0007669"/>
    <property type="project" value="UniProtKB-SubCell"/>
</dbReference>
<protein>
    <recommendedName>
        <fullName evidence="8">AMP-dependent synthetase/ligase domain-containing protein</fullName>
    </recommendedName>
</protein>
<comment type="similarity">
    <text evidence="2">Belongs to the ATP-dependent AMP-binding enzyme family.</text>
</comment>
<dbReference type="SUPFAM" id="SSF56801">
    <property type="entry name" value="Acetyl-CoA synthetase-like"/>
    <property type="match status" value="1"/>
</dbReference>
<feature type="domain" description="AMP-dependent synthetase/ligase" evidence="4">
    <location>
        <begin position="40"/>
        <end position="389"/>
    </location>
</feature>
<dbReference type="InterPro" id="IPR020845">
    <property type="entry name" value="AMP-binding_CS"/>
</dbReference>
<evidence type="ECO:0000256" key="1">
    <source>
        <dbReference type="ARBA" id="ARBA00004275"/>
    </source>
</evidence>
<dbReference type="PROSITE" id="PS00455">
    <property type="entry name" value="AMP_BINDING"/>
    <property type="match status" value="1"/>
</dbReference>
<evidence type="ECO:0008006" key="8">
    <source>
        <dbReference type="Google" id="ProtNLM"/>
    </source>
</evidence>
<evidence type="ECO:0000256" key="2">
    <source>
        <dbReference type="ARBA" id="ARBA00006432"/>
    </source>
</evidence>
<dbReference type="FunFam" id="3.40.50.12780:FF:000025">
    <property type="entry name" value="luciferin 4-monooxygenase"/>
    <property type="match status" value="1"/>
</dbReference>
<dbReference type="GO" id="GO:0004467">
    <property type="term" value="F:long-chain fatty acid-CoA ligase activity"/>
    <property type="evidence" value="ECO:0007669"/>
    <property type="project" value="TreeGrafter"/>
</dbReference>
<dbReference type="HOGENOM" id="CLU_000022_59_2_1"/>
<dbReference type="EMBL" id="CAQQ02171943">
    <property type="status" value="NOT_ANNOTATED_CDS"/>
    <property type="molecule type" value="Genomic_DNA"/>
</dbReference>
<name>T1GF90_MEGSC</name>
<dbReference type="InterPro" id="IPR045851">
    <property type="entry name" value="AMP-bd_C_sf"/>
</dbReference>
<evidence type="ECO:0000259" key="5">
    <source>
        <dbReference type="Pfam" id="PF13193"/>
    </source>
</evidence>
<dbReference type="Pfam" id="PF00501">
    <property type="entry name" value="AMP-binding"/>
    <property type="match status" value="1"/>
</dbReference>
<dbReference type="InterPro" id="IPR025110">
    <property type="entry name" value="AMP-bd_C"/>
</dbReference>
<dbReference type="PANTHER" id="PTHR24096">
    <property type="entry name" value="LONG-CHAIN-FATTY-ACID--COA LIGASE"/>
    <property type="match status" value="1"/>
</dbReference>
<keyword evidence="3" id="KW-0576">Peroxisome</keyword>
<reference evidence="6" key="2">
    <citation type="submission" date="2015-06" db="UniProtKB">
        <authorList>
            <consortium name="EnsemblMetazoa"/>
        </authorList>
    </citation>
    <scope>IDENTIFICATION</scope>
</reference>
<sequence>MAILPPSQFDPTTKIWSGPKLIFSSNKKESVGQIIFSSLAEHPKNVLQINETEHTTLTNEEVLNLSKRIALKLIDLGLTSKDFIGIMALNTTYLMPVFYGSLFVNIPCNPVDVSFTKEAVSHLWSKTKPKLVFCDGNVYGVVKEVIEELKLKCEIITMNKHVQGVQKIDDLLSSQHIAEDSFSALEIENEDQLAVILCSSGSTGLSKAVTISNKFCTEMCRLFLDTKENISLITNSLYWLTGLLSILSAGVTGATNLVVSESFNPDIALDLIDKYKVTNTYFSPSNIALVLNSPNIKLKVLSTGGAKFPIELRSRIKQKLSPDCKIYYSYGCSEIGLASFQLTEKKLDSSGFLLFNTEMKIVDENEKNLSSNEDGEIVFRSNNNWQGYYGDRNSSDEVYDSESRWYRTGDLGHFDEEGYLYIVDRKKEIFKSLGTQISPCEIEEVILEIPEVSDVCVVGIDDVVAINLPAALIVKKTQSILSEDTVQKYVAEKMPYYKHLTGGVYFIDSIPKTPSGKMLRRVAREKVEQLYLASKLNI</sequence>
<dbReference type="GO" id="GO:0046949">
    <property type="term" value="P:fatty-acyl-CoA biosynthetic process"/>
    <property type="evidence" value="ECO:0007669"/>
    <property type="project" value="TreeGrafter"/>
</dbReference>
<reference evidence="7" key="1">
    <citation type="submission" date="2013-02" db="EMBL/GenBank/DDBJ databases">
        <authorList>
            <person name="Hughes D."/>
        </authorList>
    </citation>
    <scope>NUCLEOTIDE SEQUENCE</scope>
    <source>
        <strain>Durham</strain>
        <strain evidence="7">NC isolate 2 -- Noor lab</strain>
    </source>
</reference>
<dbReference type="Gene3D" id="3.40.50.12780">
    <property type="entry name" value="N-terminal domain of ligase-like"/>
    <property type="match status" value="1"/>
</dbReference>
<dbReference type="Proteomes" id="UP000015102">
    <property type="component" value="Unassembled WGS sequence"/>
</dbReference>
<evidence type="ECO:0000313" key="7">
    <source>
        <dbReference type="Proteomes" id="UP000015102"/>
    </source>
</evidence>
<evidence type="ECO:0000256" key="3">
    <source>
        <dbReference type="ARBA" id="ARBA00023140"/>
    </source>
</evidence>
<dbReference type="Pfam" id="PF13193">
    <property type="entry name" value="AMP-binding_C"/>
    <property type="match status" value="1"/>
</dbReference>
<evidence type="ECO:0000259" key="4">
    <source>
        <dbReference type="Pfam" id="PF00501"/>
    </source>
</evidence>
<dbReference type="STRING" id="36166.T1GF90"/>
<dbReference type="InterPro" id="IPR000873">
    <property type="entry name" value="AMP-dep_synth/lig_dom"/>
</dbReference>
<dbReference type="EnsemblMetazoa" id="MESCA002022-RA">
    <property type="protein sequence ID" value="MESCA002022-PA"/>
    <property type="gene ID" value="MESCA002022"/>
</dbReference>
<dbReference type="AlphaFoldDB" id="T1GF90"/>
<dbReference type="PANTHER" id="PTHR24096:SF353">
    <property type="entry name" value="GH16244P-RELATED"/>
    <property type="match status" value="1"/>
</dbReference>
<dbReference type="OMA" id="TECKRIT"/>